<dbReference type="SUPFAM" id="SSF54631">
    <property type="entry name" value="CBS-domain pair"/>
    <property type="match status" value="2"/>
</dbReference>
<feature type="domain" description="CBS" evidence="4">
    <location>
        <begin position="17"/>
        <end position="76"/>
    </location>
</feature>
<feature type="domain" description="CBS" evidence="4">
    <location>
        <begin position="106"/>
        <end position="166"/>
    </location>
</feature>
<gene>
    <name evidence="5" type="ORF">PPL_04145</name>
</gene>
<dbReference type="PANTHER" id="PTHR13780:SF25">
    <property type="entry name" value="CBS DOMAIN-CONTAINING PROTEIN"/>
    <property type="match status" value="1"/>
</dbReference>
<dbReference type="SMART" id="SM00116">
    <property type="entry name" value="CBS"/>
    <property type="match status" value="4"/>
</dbReference>
<dbReference type="OMA" id="YLPICEY"/>
<dbReference type="PROSITE" id="PS51371">
    <property type="entry name" value="CBS"/>
    <property type="match status" value="3"/>
</dbReference>
<organism evidence="5 6">
    <name type="scientific">Heterostelium pallidum (strain ATCC 26659 / Pp 5 / PN500)</name>
    <name type="common">Cellular slime mold</name>
    <name type="synonym">Polysphondylium pallidum</name>
    <dbReference type="NCBI Taxonomy" id="670386"/>
    <lineage>
        <taxon>Eukaryota</taxon>
        <taxon>Amoebozoa</taxon>
        <taxon>Evosea</taxon>
        <taxon>Eumycetozoa</taxon>
        <taxon>Dictyostelia</taxon>
        <taxon>Acytosteliales</taxon>
        <taxon>Acytosteliaceae</taxon>
        <taxon>Heterostelium</taxon>
    </lineage>
</organism>
<keyword evidence="2 3" id="KW-0129">CBS domain</keyword>
<dbReference type="InterPro" id="IPR046342">
    <property type="entry name" value="CBS_dom_sf"/>
</dbReference>
<evidence type="ECO:0000256" key="1">
    <source>
        <dbReference type="ARBA" id="ARBA00022737"/>
    </source>
</evidence>
<dbReference type="Pfam" id="PF00571">
    <property type="entry name" value="CBS"/>
    <property type="match status" value="4"/>
</dbReference>
<comment type="caution">
    <text evidence="5">The sequence shown here is derived from an EMBL/GenBank/DDBJ whole genome shotgun (WGS) entry which is preliminary data.</text>
</comment>
<dbReference type="InParanoid" id="D3B654"/>
<dbReference type="CDD" id="cd02205">
    <property type="entry name" value="CBS_pair_SF"/>
    <property type="match status" value="3"/>
</dbReference>
<accession>D3B654</accession>
<evidence type="ECO:0000313" key="5">
    <source>
        <dbReference type="EMBL" id="EFA83352.1"/>
    </source>
</evidence>
<dbReference type="Gene3D" id="3.10.580.10">
    <property type="entry name" value="CBS-domain"/>
    <property type="match status" value="2"/>
</dbReference>
<name>D3B654_HETP5</name>
<dbReference type="InterPro" id="IPR000644">
    <property type="entry name" value="CBS_dom"/>
</dbReference>
<keyword evidence="6" id="KW-1185">Reference proteome</keyword>
<reference evidence="5 6" key="1">
    <citation type="journal article" date="2011" name="Genome Res.">
        <title>Phylogeny-wide analysis of social amoeba genomes highlights ancient origins for complex intercellular communication.</title>
        <authorList>
            <person name="Heidel A.J."/>
            <person name="Lawal H.M."/>
            <person name="Felder M."/>
            <person name="Schilde C."/>
            <person name="Helps N.R."/>
            <person name="Tunggal B."/>
            <person name="Rivero F."/>
            <person name="John U."/>
            <person name="Schleicher M."/>
            <person name="Eichinger L."/>
            <person name="Platzer M."/>
            <person name="Noegel A.A."/>
            <person name="Schaap P."/>
            <person name="Gloeckner G."/>
        </authorList>
    </citation>
    <scope>NUCLEOTIDE SEQUENCE [LARGE SCALE GENOMIC DNA]</scope>
    <source>
        <strain evidence="6">ATCC 26659 / Pp 5 / PN500</strain>
    </source>
</reference>
<protein>
    <recommendedName>
        <fullName evidence="4">CBS domain-containing protein</fullName>
    </recommendedName>
</protein>
<proteinExistence type="predicted"/>
<evidence type="ECO:0000259" key="4">
    <source>
        <dbReference type="PROSITE" id="PS51371"/>
    </source>
</evidence>
<dbReference type="Proteomes" id="UP000001396">
    <property type="component" value="Unassembled WGS sequence"/>
</dbReference>
<dbReference type="AlphaFoldDB" id="D3B654"/>
<dbReference type="InterPro" id="IPR050511">
    <property type="entry name" value="AMPK_gamma/SDS23_families"/>
</dbReference>
<dbReference type="PANTHER" id="PTHR13780">
    <property type="entry name" value="AMP-ACTIVATED PROTEIN KINASE, GAMMA REGULATORY SUBUNIT"/>
    <property type="match status" value="1"/>
</dbReference>
<dbReference type="GeneID" id="31359632"/>
<feature type="domain" description="CBS" evidence="4">
    <location>
        <begin position="257"/>
        <end position="317"/>
    </location>
</feature>
<keyword evidence="1" id="KW-0677">Repeat</keyword>
<sequence length="317" mass="35939">MELLETLKASSPVFPNDLSRIIFVKKEDSIEKGFKVLIDNNILAAPVYDEKEKRYVSFFSMVDLIYEILDIVERESLPKGDISSVMTMLNDKNLFCKQRITDIANISKREPFIIVNAEKRLDEVARLMSKNKIHRVAVLDSRGELCNVISLSRIIECASQLFGIDNQLTKIGEKTISELNLGRNEVITISSDKRALDAFKTIAELGISGIGVLDSGGHLCGVISDHDLNVIKSHCQYLSLLYLPICEYLDAMKKLTNSPKHVITCTYNETFKEVTQRIAENKIHRIFIVNEENKLKGVISLLDILEQIVWAQKLHEN</sequence>
<dbReference type="STRING" id="670386.D3B654"/>
<dbReference type="RefSeq" id="XP_020435469.1">
    <property type="nucleotide sequence ID" value="XM_020575055.1"/>
</dbReference>
<evidence type="ECO:0000256" key="3">
    <source>
        <dbReference type="PROSITE-ProRule" id="PRU00703"/>
    </source>
</evidence>
<evidence type="ECO:0000256" key="2">
    <source>
        <dbReference type="ARBA" id="ARBA00023122"/>
    </source>
</evidence>
<evidence type="ECO:0000313" key="6">
    <source>
        <dbReference type="Proteomes" id="UP000001396"/>
    </source>
</evidence>
<dbReference type="EMBL" id="ADBJ01000017">
    <property type="protein sequence ID" value="EFA83352.1"/>
    <property type="molecule type" value="Genomic_DNA"/>
</dbReference>